<dbReference type="NCBIfam" id="NF009639">
    <property type="entry name" value="PRK13168.1"/>
    <property type="match status" value="1"/>
</dbReference>
<feature type="binding site" evidence="9 10">
    <location>
        <position position="338"/>
    </location>
    <ligand>
        <name>S-adenosyl-L-methionine</name>
        <dbReference type="ChEBI" id="CHEBI:59789"/>
    </ligand>
</feature>
<dbReference type="GO" id="GO:0032259">
    <property type="term" value="P:methylation"/>
    <property type="evidence" value="ECO:0007669"/>
    <property type="project" value="UniProtKB-KW"/>
</dbReference>
<evidence type="ECO:0000256" key="4">
    <source>
        <dbReference type="ARBA" id="ARBA00022679"/>
    </source>
</evidence>
<feature type="binding site" evidence="9 10">
    <location>
        <position position="309"/>
    </location>
    <ligand>
        <name>S-adenosyl-L-methionine</name>
        <dbReference type="ChEBI" id="CHEBI:59789"/>
    </ligand>
</feature>
<feature type="domain" description="TRAM" evidence="11">
    <location>
        <begin position="35"/>
        <end position="100"/>
    </location>
</feature>
<dbReference type="Pfam" id="PF05958">
    <property type="entry name" value="tRNA_U5-meth_tr"/>
    <property type="match status" value="1"/>
</dbReference>
<comment type="similarity">
    <text evidence="9">Belongs to the class I-like SAM-binding methyltransferase superfamily. RNA M5U methyltransferase family. RlmD subfamily.</text>
</comment>
<dbReference type="HAMAP" id="MF_01010">
    <property type="entry name" value="23SrRNA_methyltr_RlmD"/>
    <property type="match status" value="1"/>
</dbReference>
<comment type="caution">
    <text evidence="12">The sequence shown here is derived from an EMBL/GenBank/DDBJ whole genome shotgun (WGS) entry which is preliminary data.</text>
</comment>
<dbReference type="InterPro" id="IPR030391">
    <property type="entry name" value="MeTrfase_TrmA_CS"/>
</dbReference>
<gene>
    <name evidence="9 12" type="primary">rlmD</name>
    <name evidence="12" type="ORF">LMG32289_00418</name>
</gene>
<dbReference type="SUPFAM" id="SSF53335">
    <property type="entry name" value="S-adenosyl-L-methionine-dependent methyltransferases"/>
    <property type="match status" value="1"/>
</dbReference>
<keyword evidence="6 9" id="KW-0479">Metal-binding</keyword>
<accession>A0ABN7XSW7</accession>
<keyword evidence="8 9" id="KW-0411">Iron-sulfur</keyword>
<keyword evidence="13" id="KW-1185">Reference proteome</keyword>
<dbReference type="PROSITE" id="PS01231">
    <property type="entry name" value="TRMA_2"/>
    <property type="match status" value="1"/>
</dbReference>
<reference evidence="12 13" key="1">
    <citation type="submission" date="2021-08" db="EMBL/GenBank/DDBJ databases">
        <authorList>
            <person name="Peeters C."/>
        </authorList>
    </citation>
    <scope>NUCLEOTIDE SEQUENCE [LARGE SCALE GENOMIC DNA]</scope>
    <source>
        <strain evidence="12 13">LMG 32289</strain>
    </source>
</reference>
<evidence type="ECO:0000256" key="5">
    <source>
        <dbReference type="ARBA" id="ARBA00022691"/>
    </source>
</evidence>
<comment type="function">
    <text evidence="9">Catalyzes the formation of 5-methyl-uridine at position 1939 (m5U1939) in 23S rRNA.</text>
</comment>
<evidence type="ECO:0000313" key="12">
    <source>
        <dbReference type="EMBL" id="CAG9164081.1"/>
    </source>
</evidence>
<evidence type="ECO:0000313" key="13">
    <source>
        <dbReference type="Proteomes" id="UP000706525"/>
    </source>
</evidence>
<feature type="active site" description="Nucleophile" evidence="9 10">
    <location>
        <position position="441"/>
    </location>
</feature>
<feature type="binding site" evidence="9">
    <location>
        <position position="122"/>
    </location>
    <ligand>
        <name>[4Fe-4S] cluster</name>
        <dbReference type="ChEBI" id="CHEBI:49883"/>
    </ligand>
</feature>
<dbReference type="InterPro" id="IPR002792">
    <property type="entry name" value="TRAM_dom"/>
</dbReference>
<comment type="catalytic activity">
    <reaction evidence="9">
        <text>uridine(1939) in 23S rRNA + S-adenosyl-L-methionine = 5-methyluridine(1939) in 23S rRNA + S-adenosyl-L-homocysteine + H(+)</text>
        <dbReference type="Rhea" id="RHEA:42908"/>
        <dbReference type="Rhea" id="RHEA-COMP:10278"/>
        <dbReference type="Rhea" id="RHEA-COMP:10279"/>
        <dbReference type="ChEBI" id="CHEBI:15378"/>
        <dbReference type="ChEBI" id="CHEBI:57856"/>
        <dbReference type="ChEBI" id="CHEBI:59789"/>
        <dbReference type="ChEBI" id="CHEBI:65315"/>
        <dbReference type="ChEBI" id="CHEBI:74447"/>
        <dbReference type="EC" id="2.1.1.190"/>
    </reaction>
</comment>
<evidence type="ECO:0000256" key="2">
    <source>
        <dbReference type="ARBA" id="ARBA00022552"/>
    </source>
</evidence>
<dbReference type="Proteomes" id="UP000706525">
    <property type="component" value="Unassembled WGS sequence"/>
</dbReference>
<evidence type="ECO:0000259" key="11">
    <source>
        <dbReference type="PROSITE" id="PS50926"/>
    </source>
</evidence>
<feature type="binding site" evidence="9">
    <location>
        <position position="113"/>
    </location>
    <ligand>
        <name>[4Fe-4S] cluster</name>
        <dbReference type="ChEBI" id="CHEBI:49883"/>
    </ligand>
</feature>
<dbReference type="SUPFAM" id="SSF50249">
    <property type="entry name" value="Nucleic acid-binding proteins"/>
    <property type="match status" value="1"/>
</dbReference>
<keyword evidence="1 9" id="KW-0004">4Fe-4S</keyword>
<evidence type="ECO:0000256" key="6">
    <source>
        <dbReference type="ARBA" id="ARBA00022723"/>
    </source>
</evidence>
<dbReference type="PANTHER" id="PTHR11061:SF49">
    <property type="entry name" value="23S RRNA (URACIL(1939)-C(5))-METHYLTRANSFERASE RLMD"/>
    <property type="match status" value="1"/>
</dbReference>
<keyword evidence="3 9" id="KW-0489">Methyltransferase</keyword>
<keyword evidence="4 9" id="KW-0808">Transferase</keyword>
<dbReference type="InterPro" id="IPR012340">
    <property type="entry name" value="NA-bd_OB-fold"/>
</dbReference>
<evidence type="ECO:0000256" key="10">
    <source>
        <dbReference type="PROSITE-ProRule" id="PRU01024"/>
    </source>
</evidence>
<proteinExistence type="inferred from homology"/>
<dbReference type="GO" id="GO:0008168">
    <property type="term" value="F:methyltransferase activity"/>
    <property type="evidence" value="ECO:0007669"/>
    <property type="project" value="UniProtKB-KW"/>
</dbReference>
<feature type="binding site" evidence="9 10">
    <location>
        <position position="359"/>
    </location>
    <ligand>
        <name>S-adenosyl-L-methionine</name>
        <dbReference type="ChEBI" id="CHEBI:59789"/>
    </ligand>
</feature>
<dbReference type="PANTHER" id="PTHR11061">
    <property type="entry name" value="RNA M5U METHYLTRANSFERASE"/>
    <property type="match status" value="1"/>
</dbReference>
<protein>
    <recommendedName>
        <fullName evidence="9">23S rRNA (uracil(1939)-C(5))-methyltransferase RlmD</fullName>
        <ecNumber evidence="9">2.1.1.190</ecNumber>
    </recommendedName>
    <alternativeName>
        <fullName evidence="9">23S rRNA(m5U1939)-methyltransferase</fullName>
    </alternativeName>
</protein>
<keyword evidence="5 9" id="KW-0949">S-adenosyl-L-methionine</keyword>
<feature type="binding site" evidence="9">
    <location>
        <position position="387"/>
    </location>
    <ligand>
        <name>S-adenosyl-L-methionine</name>
        <dbReference type="ChEBI" id="CHEBI:59789"/>
    </ligand>
</feature>
<dbReference type="NCBIfam" id="TIGR00479">
    <property type="entry name" value="rumA"/>
    <property type="match status" value="1"/>
</dbReference>
<dbReference type="Gene3D" id="2.40.50.140">
    <property type="entry name" value="Nucleic acid-binding proteins"/>
    <property type="match status" value="1"/>
</dbReference>
<keyword evidence="2 9" id="KW-0698">rRNA processing</keyword>
<dbReference type="InterPro" id="IPR001566">
    <property type="entry name" value="23S_rRNA_MeTrfase_RlmD"/>
</dbReference>
<dbReference type="InterPro" id="IPR010280">
    <property type="entry name" value="U5_MeTrfase_fam"/>
</dbReference>
<evidence type="ECO:0000256" key="1">
    <source>
        <dbReference type="ARBA" id="ARBA00022485"/>
    </source>
</evidence>
<feature type="binding site" evidence="9 10">
    <location>
        <position position="408"/>
    </location>
    <ligand>
        <name>S-adenosyl-L-methionine</name>
        <dbReference type="ChEBI" id="CHEBI:59789"/>
    </ligand>
</feature>
<feature type="binding site" evidence="9">
    <location>
        <position position="343"/>
    </location>
    <ligand>
        <name>S-adenosyl-L-methionine</name>
        <dbReference type="ChEBI" id="CHEBI:59789"/>
    </ligand>
</feature>
<dbReference type="EC" id="2.1.1.190" evidence="9"/>
<dbReference type="Gene3D" id="3.40.50.150">
    <property type="entry name" value="Vaccinia Virus protein VP39"/>
    <property type="match status" value="1"/>
</dbReference>
<dbReference type="PROSITE" id="PS51687">
    <property type="entry name" value="SAM_MT_RNA_M5U"/>
    <property type="match status" value="1"/>
</dbReference>
<evidence type="ECO:0000256" key="9">
    <source>
        <dbReference type="HAMAP-Rule" id="MF_01010"/>
    </source>
</evidence>
<evidence type="ECO:0000256" key="7">
    <source>
        <dbReference type="ARBA" id="ARBA00023004"/>
    </source>
</evidence>
<dbReference type="Gene3D" id="2.40.50.1070">
    <property type="match status" value="1"/>
</dbReference>
<feature type="binding site" evidence="9">
    <location>
        <position position="119"/>
    </location>
    <ligand>
        <name>[4Fe-4S] cluster</name>
        <dbReference type="ChEBI" id="CHEBI:49883"/>
    </ligand>
</feature>
<evidence type="ECO:0000256" key="3">
    <source>
        <dbReference type="ARBA" id="ARBA00022603"/>
    </source>
</evidence>
<dbReference type="EMBL" id="CAJZAG010000001">
    <property type="protein sequence ID" value="CAG9164081.1"/>
    <property type="molecule type" value="Genomic_DNA"/>
</dbReference>
<name>A0ABN7XSW7_9BURK</name>
<dbReference type="InterPro" id="IPR029063">
    <property type="entry name" value="SAM-dependent_MTases_sf"/>
</dbReference>
<organism evidence="12 13">
    <name type="scientific">Cupriavidus pampae</name>
    <dbReference type="NCBI Taxonomy" id="659251"/>
    <lineage>
        <taxon>Bacteria</taxon>
        <taxon>Pseudomonadati</taxon>
        <taxon>Pseudomonadota</taxon>
        <taxon>Betaproteobacteria</taxon>
        <taxon>Burkholderiales</taxon>
        <taxon>Burkholderiaceae</taxon>
        <taxon>Cupriavidus</taxon>
    </lineage>
</organism>
<keyword evidence="7 9" id="KW-0408">Iron</keyword>
<sequence>MSQSVSVPHDQGEAAPSGVASAASPAAVLAAPNVAPKAARAESVVVIDSLDMEARGVGRLVNEDGTQGKVIFVEGALPGETVSYRSFKRKPSYEQAALVEIKKSSVDRITPGCQYFGLCGGCSMQHLDSRAQIAIKQRILEDNLWHLSKVRPDVVFRPIAGPDWGYRYRARLTVRYVAKKGTALVGFHERKSSYVADMTSCEVLPPHVSALLVPLRELVTGLSIRDRMPQIEIAVGHDITALVLRILEPLTDEDKDLLRAFADRHGVQFWLQPKGPDTVHVFHPADRELAYTLPEFGIRMPFKPTDFTQVNHQINRVLIGRALRLLDAQPTERLLDLFCGIGNFTLPLATQGTSVMGIEGSEVLTTRALANAEYNGLAHKTSFACRNLFEVTGEDIAALGRFDRWLVDPPREGALAVSKALAELHQQGSDVLPQRIVYVSCNPATLARDAGLLVHEAGYKLSGAGVVNMFPHTSHVESIAVFDRV</sequence>
<dbReference type="PROSITE" id="PS50926">
    <property type="entry name" value="TRAM"/>
    <property type="match status" value="1"/>
</dbReference>
<evidence type="ECO:0000256" key="8">
    <source>
        <dbReference type="ARBA" id="ARBA00023014"/>
    </source>
</evidence>
<dbReference type="CDD" id="cd02440">
    <property type="entry name" value="AdoMet_MTases"/>
    <property type="match status" value="1"/>
</dbReference>
<feature type="binding site" evidence="9">
    <location>
        <position position="201"/>
    </location>
    <ligand>
        <name>[4Fe-4S] cluster</name>
        <dbReference type="ChEBI" id="CHEBI:49883"/>
    </ligand>
</feature>